<accession>A0ABQ6JRZ1</accession>
<keyword evidence="1" id="KW-0175">Coiled coil</keyword>
<evidence type="ECO:0000313" key="3">
    <source>
        <dbReference type="EMBL" id="GMA91078.1"/>
    </source>
</evidence>
<feature type="coiled-coil region" evidence="1">
    <location>
        <begin position="235"/>
        <end position="262"/>
    </location>
</feature>
<keyword evidence="4" id="KW-1185">Reference proteome</keyword>
<name>A0ABQ6JRZ1_9MICO</name>
<dbReference type="InterPro" id="IPR052366">
    <property type="entry name" value="GTP_Pyrophosphokinase"/>
</dbReference>
<protein>
    <submittedName>
        <fullName evidence="3">GTP pyrophosphokinase</fullName>
    </submittedName>
</protein>
<evidence type="ECO:0000259" key="2">
    <source>
        <dbReference type="SMART" id="SM00954"/>
    </source>
</evidence>
<dbReference type="EMBL" id="BSVA01000001">
    <property type="protein sequence ID" value="GMA91078.1"/>
    <property type="molecule type" value="Genomic_DNA"/>
</dbReference>
<dbReference type="Gene3D" id="1.10.287.860">
    <property type="entry name" value="Nucleotidyltransferase"/>
    <property type="match status" value="1"/>
</dbReference>
<dbReference type="PANTHER" id="PTHR47837">
    <property type="entry name" value="GTP PYROPHOSPHOKINASE YJBM"/>
    <property type="match status" value="1"/>
</dbReference>
<dbReference type="Pfam" id="PF04607">
    <property type="entry name" value="RelA_SpoT"/>
    <property type="match status" value="1"/>
</dbReference>
<gene>
    <name evidence="3" type="ORF">GCM10025869_16070</name>
</gene>
<feature type="domain" description="RelA/SpoT" evidence="2">
    <location>
        <begin position="104"/>
        <end position="227"/>
    </location>
</feature>
<comment type="caution">
    <text evidence="3">The sequence shown here is derived from an EMBL/GenBank/DDBJ whole genome shotgun (WGS) entry which is preliminary data.</text>
</comment>
<dbReference type="SUPFAM" id="SSF81301">
    <property type="entry name" value="Nucleotidyltransferase"/>
    <property type="match status" value="1"/>
</dbReference>
<dbReference type="Proteomes" id="UP001157069">
    <property type="component" value="Unassembled WGS sequence"/>
</dbReference>
<sequence length="273" mass="29977">MTDTAVPATTAASVAATAASATTPSTADLAVYRGLFQSMTGYDDTMADADGAVPLQTIKTLQKRVAAFHLSYKFAIDELTTKIEILQEEFEHTHDYSPIEHVRTRLKSMDSIIEKVQRIGCPPDVESVRARIRDIAGVRITCAFVADAYWVADMLTAQADLEVLEIKDYIAHPKPNGYQSLHLIVTVPVFLSDHTELVPVEIQLRTIAMDFWASLEHKIYYKYDRDVPAALVAELTEAADAARALDAKMARLREQIRGAEGAPPAPIVHSAPA</sequence>
<dbReference type="CDD" id="cd05399">
    <property type="entry name" value="NT_Rel-Spo_like"/>
    <property type="match status" value="1"/>
</dbReference>
<dbReference type="InterPro" id="IPR043519">
    <property type="entry name" value="NT_sf"/>
</dbReference>
<dbReference type="Gene3D" id="3.30.460.10">
    <property type="entry name" value="Beta Polymerase, domain 2"/>
    <property type="match status" value="1"/>
</dbReference>
<evidence type="ECO:0000313" key="4">
    <source>
        <dbReference type="Proteomes" id="UP001157069"/>
    </source>
</evidence>
<organism evidence="3 4">
    <name type="scientific">Homoserinibacter gongjuensis</name>
    <dbReference type="NCBI Taxonomy" id="1162968"/>
    <lineage>
        <taxon>Bacteria</taxon>
        <taxon>Bacillati</taxon>
        <taxon>Actinomycetota</taxon>
        <taxon>Actinomycetes</taxon>
        <taxon>Micrococcales</taxon>
        <taxon>Microbacteriaceae</taxon>
        <taxon>Homoserinibacter</taxon>
    </lineage>
</organism>
<dbReference type="SMART" id="SM00954">
    <property type="entry name" value="RelA_SpoT"/>
    <property type="match status" value="1"/>
</dbReference>
<dbReference type="InterPro" id="IPR007685">
    <property type="entry name" value="RelA_SpoT"/>
</dbReference>
<reference evidence="4" key="1">
    <citation type="journal article" date="2019" name="Int. J. Syst. Evol. Microbiol.">
        <title>The Global Catalogue of Microorganisms (GCM) 10K type strain sequencing project: providing services to taxonomists for standard genome sequencing and annotation.</title>
        <authorList>
            <consortium name="The Broad Institute Genomics Platform"/>
            <consortium name="The Broad Institute Genome Sequencing Center for Infectious Disease"/>
            <person name="Wu L."/>
            <person name="Ma J."/>
        </authorList>
    </citation>
    <scope>NUCLEOTIDE SEQUENCE [LARGE SCALE GENOMIC DNA]</scope>
    <source>
        <strain evidence="4">NBRC 108755</strain>
    </source>
</reference>
<dbReference type="PANTHER" id="PTHR47837:SF2">
    <property type="entry name" value="GTP PYROPHOSPHOKINASE YWAC"/>
    <property type="match status" value="1"/>
</dbReference>
<proteinExistence type="predicted"/>
<evidence type="ECO:0000256" key="1">
    <source>
        <dbReference type="SAM" id="Coils"/>
    </source>
</evidence>